<organism evidence="2 3">
    <name type="scientific">Mycobacterium basiliense</name>
    <dbReference type="NCBI Taxonomy" id="2094119"/>
    <lineage>
        <taxon>Bacteria</taxon>
        <taxon>Bacillati</taxon>
        <taxon>Actinomycetota</taxon>
        <taxon>Actinomycetes</taxon>
        <taxon>Mycobacteriales</taxon>
        <taxon>Mycobacteriaceae</taxon>
        <taxon>Mycobacterium</taxon>
    </lineage>
</organism>
<evidence type="ECO:0000313" key="2">
    <source>
        <dbReference type="EMBL" id="VDM90841.1"/>
    </source>
</evidence>
<dbReference type="KEGG" id="mbai:MB901379_04450"/>
<name>A0A3S4FU85_9MYCO</name>
<dbReference type="EMBL" id="LR130759">
    <property type="protein sequence ID" value="VDM90841.1"/>
    <property type="molecule type" value="Genomic_DNA"/>
</dbReference>
<accession>A0A3S4FU85</accession>
<protein>
    <submittedName>
        <fullName evidence="2">Uncharacterized protein</fullName>
    </submittedName>
</protein>
<dbReference type="AlphaFoldDB" id="A0A3S4FU85"/>
<evidence type="ECO:0000256" key="1">
    <source>
        <dbReference type="SAM" id="Phobius"/>
    </source>
</evidence>
<dbReference type="RefSeq" id="WP_158018462.1">
    <property type="nucleotide sequence ID" value="NZ_CBCSKE010000003.1"/>
</dbReference>
<keyword evidence="3" id="KW-1185">Reference proteome</keyword>
<gene>
    <name evidence="2" type="ORF">MB901379_04450</name>
</gene>
<proteinExistence type="predicted"/>
<reference evidence="3" key="1">
    <citation type="submission" date="2018-02" db="EMBL/GenBank/DDBJ databases">
        <authorList>
            <person name="Seth-Smith MB H."/>
            <person name="Seth-Smith H."/>
        </authorList>
    </citation>
    <scope>NUCLEOTIDE SEQUENCE [LARGE SCALE GENOMIC DNA]</scope>
</reference>
<dbReference type="Proteomes" id="UP000269998">
    <property type="component" value="Chromosome"/>
</dbReference>
<evidence type="ECO:0000313" key="3">
    <source>
        <dbReference type="Proteomes" id="UP000269998"/>
    </source>
</evidence>
<sequence>MDTSDLWMVAAAAAIALAVVAALIVVLDVTLKRRETLAEEAGARARAARDAAKTCRPHGPKGRVRSARVGFVASSQDRTLGFR</sequence>
<keyword evidence="1" id="KW-1133">Transmembrane helix</keyword>
<feature type="transmembrane region" description="Helical" evidence="1">
    <location>
        <begin position="6"/>
        <end position="27"/>
    </location>
</feature>
<keyword evidence="1" id="KW-0812">Transmembrane</keyword>
<keyword evidence="1" id="KW-0472">Membrane</keyword>